<dbReference type="InterPro" id="IPR010559">
    <property type="entry name" value="Sig_transdc_His_kin_internal"/>
</dbReference>
<dbReference type="EC" id="2.7.13.3" evidence="2"/>
<dbReference type="Gene3D" id="3.30.565.10">
    <property type="entry name" value="Histidine kinase-like ATPase, C-terminal domain"/>
    <property type="match status" value="1"/>
</dbReference>
<dbReference type="PANTHER" id="PTHR34220:SF7">
    <property type="entry name" value="SENSOR HISTIDINE KINASE YPDA"/>
    <property type="match status" value="1"/>
</dbReference>
<proteinExistence type="predicted"/>
<dbReference type="GO" id="GO:0016020">
    <property type="term" value="C:membrane"/>
    <property type="evidence" value="ECO:0007669"/>
    <property type="project" value="InterPro"/>
</dbReference>
<dbReference type="SMART" id="SM00387">
    <property type="entry name" value="HATPase_c"/>
    <property type="match status" value="1"/>
</dbReference>
<dbReference type="AlphaFoldDB" id="A0A9D1FR49"/>
<accession>A0A9D1FR49</accession>
<keyword evidence="3 7" id="KW-0418">Kinase</keyword>
<dbReference type="EMBL" id="DVJM01000054">
    <property type="protein sequence ID" value="HIS78334.1"/>
    <property type="molecule type" value="Genomic_DNA"/>
</dbReference>
<dbReference type="GO" id="GO:0000155">
    <property type="term" value="F:phosphorelay sensor kinase activity"/>
    <property type="evidence" value="ECO:0007669"/>
    <property type="project" value="InterPro"/>
</dbReference>
<protein>
    <recommendedName>
        <fullName evidence="2">histidine kinase</fullName>
        <ecNumber evidence="2">2.7.13.3</ecNumber>
    </recommendedName>
</protein>
<evidence type="ECO:0000259" key="6">
    <source>
        <dbReference type="PROSITE" id="PS50109"/>
    </source>
</evidence>
<reference evidence="7" key="2">
    <citation type="journal article" date="2021" name="PeerJ">
        <title>Extensive microbial diversity within the chicken gut microbiome revealed by metagenomics and culture.</title>
        <authorList>
            <person name="Gilroy R."/>
            <person name="Ravi A."/>
            <person name="Getino M."/>
            <person name="Pursley I."/>
            <person name="Horton D.L."/>
            <person name="Alikhan N.F."/>
            <person name="Baker D."/>
            <person name="Gharbi K."/>
            <person name="Hall N."/>
            <person name="Watson M."/>
            <person name="Adriaenssens E.M."/>
            <person name="Foster-Nyarko E."/>
            <person name="Jarju S."/>
            <person name="Secka A."/>
            <person name="Antonio M."/>
            <person name="Oren A."/>
            <person name="Chaudhuri R.R."/>
            <person name="La Ragione R."/>
            <person name="Hildebrand F."/>
            <person name="Pallen M.J."/>
        </authorList>
    </citation>
    <scope>NUCLEOTIDE SEQUENCE</scope>
    <source>
        <strain evidence="7">6086</strain>
    </source>
</reference>
<dbReference type="Proteomes" id="UP000824141">
    <property type="component" value="Unassembled WGS sequence"/>
</dbReference>
<keyword evidence="3 7" id="KW-0808">Transferase</keyword>
<dbReference type="InterPro" id="IPR004358">
    <property type="entry name" value="Sig_transdc_His_kin-like_C"/>
</dbReference>
<dbReference type="Gene3D" id="6.10.340.10">
    <property type="match status" value="1"/>
</dbReference>
<evidence type="ECO:0000256" key="3">
    <source>
        <dbReference type="ARBA" id="ARBA00022777"/>
    </source>
</evidence>
<dbReference type="InterPro" id="IPR005467">
    <property type="entry name" value="His_kinase_dom"/>
</dbReference>
<evidence type="ECO:0000313" key="8">
    <source>
        <dbReference type="Proteomes" id="UP000824141"/>
    </source>
</evidence>
<dbReference type="SUPFAM" id="SSF55874">
    <property type="entry name" value="ATPase domain of HSP90 chaperone/DNA topoisomerase II/histidine kinase"/>
    <property type="match status" value="1"/>
</dbReference>
<evidence type="ECO:0000256" key="4">
    <source>
        <dbReference type="ARBA" id="ARBA00023012"/>
    </source>
</evidence>
<feature type="domain" description="Histidine kinase" evidence="6">
    <location>
        <begin position="453"/>
        <end position="562"/>
    </location>
</feature>
<gene>
    <name evidence="7" type="ORF">IAD03_03080</name>
</gene>
<keyword evidence="5" id="KW-1133">Transmembrane helix</keyword>
<dbReference type="Pfam" id="PF06580">
    <property type="entry name" value="His_kinase"/>
    <property type="match status" value="1"/>
</dbReference>
<dbReference type="PRINTS" id="PR00344">
    <property type="entry name" value="BCTRLSENSOR"/>
</dbReference>
<dbReference type="Pfam" id="PF02518">
    <property type="entry name" value="HATPase_c"/>
    <property type="match status" value="1"/>
</dbReference>
<keyword evidence="5" id="KW-0812">Transmembrane</keyword>
<dbReference type="PROSITE" id="PS50109">
    <property type="entry name" value="HIS_KIN"/>
    <property type="match status" value="1"/>
</dbReference>
<evidence type="ECO:0000313" key="7">
    <source>
        <dbReference type="EMBL" id="HIS78334.1"/>
    </source>
</evidence>
<evidence type="ECO:0000256" key="1">
    <source>
        <dbReference type="ARBA" id="ARBA00000085"/>
    </source>
</evidence>
<dbReference type="PANTHER" id="PTHR34220">
    <property type="entry name" value="SENSOR HISTIDINE KINASE YPDA"/>
    <property type="match status" value="1"/>
</dbReference>
<reference evidence="7" key="1">
    <citation type="submission" date="2020-10" db="EMBL/GenBank/DDBJ databases">
        <authorList>
            <person name="Gilroy R."/>
        </authorList>
    </citation>
    <scope>NUCLEOTIDE SEQUENCE</scope>
    <source>
        <strain evidence="7">6086</strain>
    </source>
</reference>
<dbReference type="InterPro" id="IPR003594">
    <property type="entry name" value="HATPase_dom"/>
</dbReference>
<comment type="caution">
    <text evidence="7">The sequence shown here is derived from an EMBL/GenBank/DDBJ whole genome shotgun (WGS) entry which is preliminary data.</text>
</comment>
<keyword evidence="5" id="KW-0472">Membrane</keyword>
<comment type="catalytic activity">
    <reaction evidence="1">
        <text>ATP + protein L-histidine = ADP + protein N-phospho-L-histidine.</text>
        <dbReference type="EC" id="2.7.13.3"/>
    </reaction>
</comment>
<organism evidence="7 8">
    <name type="scientific">Candidatus Caccousia stercoris</name>
    <dbReference type="NCBI Taxonomy" id="2840723"/>
    <lineage>
        <taxon>Bacteria</taxon>
        <taxon>Bacillati</taxon>
        <taxon>Bacillota</taxon>
        <taxon>Clostridia</taxon>
        <taxon>Eubacteriales</taxon>
        <taxon>Oscillospiraceae</taxon>
        <taxon>Oscillospiraceae incertae sedis</taxon>
        <taxon>Candidatus Caccousia</taxon>
    </lineage>
</organism>
<dbReference type="InterPro" id="IPR036890">
    <property type="entry name" value="HATPase_C_sf"/>
</dbReference>
<evidence type="ECO:0000256" key="5">
    <source>
        <dbReference type="SAM" id="Phobius"/>
    </source>
</evidence>
<name>A0A9D1FR49_9FIRM</name>
<sequence length="562" mass="63176">MRLLTAAALAAFVCLCTVIYHNTNLLLLRNAENYTDLISRRLETEFSLMADSSRNVLLTLQADPNVAKLLDAPYSEQYALFQEVSESLMTHSISNPQIYSISLVSDTVHYSNLYTAETLDSFREALTSSQPAFLGVKSSDFRRLTNFPEKDFLIFGAPILLNGREVGATILSMRSVSILSYDEEENEMGSYYVLCRDDEVLYAFNCLPDLADTLRQAAFSAQGSTASVGGYTLNVTPLDKMDCSLISALDQRMAGRNLEGITIPIWACVLLLCAYSLFLFLLLSRNLVSPLNKLFSVIQGVRSTQSRGIAAPVELSGCREIAAMGQEFTNMMDNIQRLNRKIFQTTFELYEAKIQKQQAEISYLRSQVDPHFLYNTLEVVRRMAMERNAPEISELSLDISRIFRYSAKGDSLVPLREELRMMESYLHIQKCRFEDKLEVICHFPEETLSLQVIKMLLQPLVENAIFHGLETKSGLGTLFLGARREGDRLLLSVRDDGVGIPPERLAEIHRELESPLYDTSSHVGLINTHARIQLQYGKEYGLTIDSEPGEGTNITLTLPAQE</sequence>
<evidence type="ECO:0000256" key="2">
    <source>
        <dbReference type="ARBA" id="ARBA00012438"/>
    </source>
</evidence>
<dbReference type="InterPro" id="IPR050640">
    <property type="entry name" value="Bact_2-comp_sensor_kinase"/>
</dbReference>
<keyword evidence="4" id="KW-0902">Two-component regulatory system</keyword>
<feature type="transmembrane region" description="Helical" evidence="5">
    <location>
        <begin position="263"/>
        <end position="283"/>
    </location>
</feature>